<protein>
    <submittedName>
        <fullName evidence="2">Ovule protein</fullName>
    </submittedName>
</protein>
<dbReference type="Proteomes" id="UP000887576">
    <property type="component" value="Unplaced"/>
</dbReference>
<accession>A0AC34R8A6</accession>
<name>A0AC34R8A6_9BILA</name>
<organism evidence="1 2">
    <name type="scientific">Panagrolaimus sp. JU765</name>
    <dbReference type="NCBI Taxonomy" id="591449"/>
    <lineage>
        <taxon>Eukaryota</taxon>
        <taxon>Metazoa</taxon>
        <taxon>Ecdysozoa</taxon>
        <taxon>Nematoda</taxon>
        <taxon>Chromadorea</taxon>
        <taxon>Rhabditida</taxon>
        <taxon>Tylenchina</taxon>
        <taxon>Panagrolaimomorpha</taxon>
        <taxon>Panagrolaimoidea</taxon>
        <taxon>Panagrolaimidae</taxon>
        <taxon>Panagrolaimus</taxon>
    </lineage>
</organism>
<dbReference type="WBParaSite" id="JU765_v2.g4318.t1">
    <property type="protein sequence ID" value="JU765_v2.g4318.t1"/>
    <property type="gene ID" value="JU765_v2.g4318"/>
</dbReference>
<evidence type="ECO:0000313" key="2">
    <source>
        <dbReference type="WBParaSite" id="JU765_v2.g4318.t1"/>
    </source>
</evidence>
<proteinExistence type="predicted"/>
<evidence type="ECO:0000313" key="1">
    <source>
        <dbReference type="Proteomes" id="UP000887576"/>
    </source>
</evidence>
<sequence length="77" mass="9247">MLCCSGRPSFFYQFLTDDFSDIFYGQFCFQVGSIGENFQLDELQVETFVFVFCSIEIFTFFHLQIESLSFLVYFYRF</sequence>
<reference evidence="2" key="1">
    <citation type="submission" date="2022-11" db="UniProtKB">
        <authorList>
            <consortium name="WormBaseParasite"/>
        </authorList>
    </citation>
    <scope>IDENTIFICATION</scope>
</reference>